<evidence type="ECO:0000256" key="1">
    <source>
        <dbReference type="SAM" id="MobiDB-lite"/>
    </source>
</evidence>
<accession>A0A077M1D4</accession>
<evidence type="ECO:0000313" key="2">
    <source>
        <dbReference type="EMBL" id="CCH80133.1"/>
    </source>
</evidence>
<dbReference type="AlphaFoldDB" id="A0A077M1D4"/>
<organism evidence="2 3">
    <name type="scientific">Nostocoides japonicum T1-X7</name>
    <dbReference type="NCBI Taxonomy" id="1194083"/>
    <lineage>
        <taxon>Bacteria</taxon>
        <taxon>Bacillati</taxon>
        <taxon>Actinomycetota</taxon>
        <taxon>Actinomycetes</taxon>
        <taxon>Micrococcales</taxon>
        <taxon>Intrasporangiaceae</taxon>
        <taxon>Nostocoides</taxon>
    </lineage>
</organism>
<sequence>MARARTLASFPTRDRRAAHADLDHDNPARAEKMLTWGGLDHDNPARAEKLLFREGLDHDNPRHVLSCCCPERAWATSSRHAGAGFSWSGRLGDHDNPARAEKMLTWGGLDHDNPARAETMLGARRR</sequence>
<feature type="compositionally biased region" description="Basic and acidic residues" evidence="1">
    <location>
        <begin position="12"/>
        <end position="25"/>
    </location>
</feature>
<dbReference type="STRING" id="1194083.BN12_760022"/>
<protein>
    <submittedName>
        <fullName evidence="2">Uncharacterized protein</fullName>
    </submittedName>
</protein>
<gene>
    <name evidence="2" type="ORF">BN12_760022</name>
</gene>
<evidence type="ECO:0000313" key="3">
    <source>
        <dbReference type="Proteomes" id="UP000035721"/>
    </source>
</evidence>
<dbReference type="RefSeq" id="WP_157635437.1">
    <property type="nucleotide sequence ID" value="NZ_HF570958.1"/>
</dbReference>
<proteinExistence type="predicted"/>
<dbReference type="Proteomes" id="UP000035721">
    <property type="component" value="Unassembled WGS sequence"/>
</dbReference>
<name>A0A077M1D4_9MICO</name>
<comment type="caution">
    <text evidence="2">The sequence shown here is derived from an EMBL/GenBank/DDBJ whole genome shotgun (WGS) entry which is preliminary data.</text>
</comment>
<keyword evidence="3" id="KW-1185">Reference proteome</keyword>
<dbReference type="EMBL" id="CAJB01000410">
    <property type="protein sequence ID" value="CCH80133.1"/>
    <property type="molecule type" value="Genomic_DNA"/>
</dbReference>
<feature type="region of interest" description="Disordered" evidence="1">
    <location>
        <begin position="1"/>
        <end position="25"/>
    </location>
</feature>
<reference evidence="2 3" key="1">
    <citation type="journal article" date="2013" name="ISME J.">
        <title>A metabolic model for members of the genus Tetrasphaera involved in enhanced biological phosphorus removal.</title>
        <authorList>
            <person name="Kristiansen R."/>
            <person name="Nguyen H.T.T."/>
            <person name="Saunders A.M."/>
            <person name="Nielsen J.L."/>
            <person name="Wimmer R."/>
            <person name="Le V.Q."/>
            <person name="McIlroy S.J."/>
            <person name="Petrovski S."/>
            <person name="Seviour R.J."/>
            <person name="Calteau A."/>
            <person name="Nielsen K.L."/>
            <person name="Nielsen P.H."/>
        </authorList>
    </citation>
    <scope>NUCLEOTIDE SEQUENCE [LARGE SCALE GENOMIC DNA]</scope>
    <source>
        <strain evidence="2 3">T1-X7</strain>
    </source>
</reference>